<feature type="region of interest" description="Disordered" evidence="1">
    <location>
        <begin position="1"/>
        <end position="35"/>
    </location>
</feature>
<accession>C1D4Q9</accession>
<name>C1D4Q9_LARHH</name>
<evidence type="ECO:0000313" key="3">
    <source>
        <dbReference type="Proteomes" id="UP000002010"/>
    </source>
</evidence>
<feature type="compositionally biased region" description="Basic and acidic residues" evidence="1">
    <location>
        <begin position="1"/>
        <end position="11"/>
    </location>
</feature>
<gene>
    <name evidence="2" type="ordered locus">LHK_02871</name>
</gene>
<dbReference type="HOGENOM" id="CLU_2880332_0_0_4"/>
<dbReference type="AlphaFoldDB" id="C1D4Q9"/>
<dbReference type="EMBL" id="CP001154">
    <property type="protein sequence ID" value="ACO75850.1"/>
    <property type="molecule type" value="Genomic_DNA"/>
</dbReference>
<reference evidence="2 3" key="1">
    <citation type="journal article" date="2009" name="PLoS Genet.">
        <title>The complete genome and proteome of Laribacter hongkongensis reveal potential mechanisms for adaptations to different temperatures and habitats.</title>
        <authorList>
            <person name="Woo P.C."/>
            <person name="Lau S.K."/>
            <person name="Tse H."/>
            <person name="Teng J.L."/>
            <person name="Curreem S.O."/>
            <person name="Tsang A.K."/>
            <person name="Fan R.Y."/>
            <person name="Wong G.K."/>
            <person name="Huang Y."/>
            <person name="Loman N.J."/>
            <person name="Snyder L.A."/>
            <person name="Cai J.J."/>
            <person name="Huang J.D."/>
            <person name="Mak W."/>
            <person name="Pallen M.J."/>
            <person name="Lok S."/>
            <person name="Yuen K.Y."/>
        </authorList>
    </citation>
    <scope>NUCLEOTIDE SEQUENCE [LARGE SCALE GENOMIC DNA]</scope>
    <source>
        <strain evidence="2 3">HLHK9</strain>
    </source>
</reference>
<dbReference type="STRING" id="557598.LHK_02871"/>
<dbReference type="Proteomes" id="UP000002010">
    <property type="component" value="Chromosome"/>
</dbReference>
<keyword evidence="3" id="KW-1185">Reference proteome</keyword>
<organism evidence="2 3">
    <name type="scientific">Laribacter hongkongensis (strain HLHK9)</name>
    <dbReference type="NCBI Taxonomy" id="557598"/>
    <lineage>
        <taxon>Bacteria</taxon>
        <taxon>Pseudomonadati</taxon>
        <taxon>Pseudomonadota</taxon>
        <taxon>Betaproteobacteria</taxon>
        <taxon>Neisseriales</taxon>
        <taxon>Aquaspirillaceae</taxon>
        <taxon>Laribacter</taxon>
    </lineage>
</organism>
<evidence type="ECO:0000313" key="2">
    <source>
        <dbReference type="EMBL" id="ACO75850.1"/>
    </source>
</evidence>
<proteinExistence type="predicted"/>
<evidence type="ECO:0000256" key="1">
    <source>
        <dbReference type="SAM" id="MobiDB-lite"/>
    </source>
</evidence>
<feature type="compositionally biased region" description="Polar residues" evidence="1">
    <location>
        <begin position="21"/>
        <end position="30"/>
    </location>
</feature>
<protein>
    <submittedName>
        <fullName evidence="2">Uncharacterized protein</fullName>
    </submittedName>
</protein>
<sequence length="63" mass="6893">MSDHPKIHEKPASLQGEQGRCNHTGQSGQVRQRGPGYKVACLPERHSARQHPAFMAHGKTPAP</sequence>
<dbReference type="KEGG" id="lhk:LHK_02871"/>